<gene>
    <name evidence="2" type="ORF">Tco_0923998</name>
</gene>
<keyword evidence="3" id="KW-1185">Reference proteome</keyword>
<feature type="transmembrane region" description="Helical" evidence="1">
    <location>
        <begin position="40"/>
        <end position="59"/>
    </location>
</feature>
<evidence type="ECO:0000313" key="2">
    <source>
        <dbReference type="EMBL" id="GJT33579.1"/>
    </source>
</evidence>
<reference evidence="2" key="1">
    <citation type="journal article" date="2022" name="Int. J. Mol. Sci.">
        <title>Draft Genome of Tanacetum Coccineum: Genomic Comparison of Closely Related Tanacetum-Family Plants.</title>
        <authorList>
            <person name="Yamashiro T."/>
            <person name="Shiraishi A."/>
            <person name="Nakayama K."/>
            <person name="Satake H."/>
        </authorList>
    </citation>
    <scope>NUCLEOTIDE SEQUENCE</scope>
</reference>
<evidence type="ECO:0000313" key="3">
    <source>
        <dbReference type="Proteomes" id="UP001151760"/>
    </source>
</evidence>
<name>A0ABQ5D9M8_9ASTR</name>
<proteinExistence type="predicted"/>
<dbReference type="Proteomes" id="UP001151760">
    <property type="component" value="Unassembled WGS sequence"/>
</dbReference>
<accession>A0ABQ5D9M8</accession>
<feature type="transmembrane region" description="Helical" evidence="1">
    <location>
        <begin position="64"/>
        <end position="87"/>
    </location>
</feature>
<comment type="caution">
    <text evidence="2">The sequence shown here is derived from an EMBL/GenBank/DDBJ whole genome shotgun (WGS) entry which is preliminary data.</text>
</comment>
<organism evidence="2 3">
    <name type="scientific">Tanacetum coccineum</name>
    <dbReference type="NCBI Taxonomy" id="301880"/>
    <lineage>
        <taxon>Eukaryota</taxon>
        <taxon>Viridiplantae</taxon>
        <taxon>Streptophyta</taxon>
        <taxon>Embryophyta</taxon>
        <taxon>Tracheophyta</taxon>
        <taxon>Spermatophyta</taxon>
        <taxon>Magnoliopsida</taxon>
        <taxon>eudicotyledons</taxon>
        <taxon>Gunneridae</taxon>
        <taxon>Pentapetalae</taxon>
        <taxon>asterids</taxon>
        <taxon>campanulids</taxon>
        <taxon>Asterales</taxon>
        <taxon>Asteraceae</taxon>
        <taxon>Asteroideae</taxon>
        <taxon>Anthemideae</taxon>
        <taxon>Anthemidinae</taxon>
        <taxon>Tanacetum</taxon>
    </lineage>
</organism>
<keyword evidence="1" id="KW-0472">Membrane</keyword>
<keyword evidence="1" id="KW-1133">Transmembrane helix</keyword>
<evidence type="ECO:0000256" key="1">
    <source>
        <dbReference type="SAM" id="Phobius"/>
    </source>
</evidence>
<keyword evidence="1" id="KW-0812">Transmembrane</keyword>
<reference evidence="2" key="2">
    <citation type="submission" date="2022-01" db="EMBL/GenBank/DDBJ databases">
        <authorList>
            <person name="Yamashiro T."/>
            <person name="Shiraishi A."/>
            <person name="Satake H."/>
            <person name="Nakayama K."/>
        </authorList>
    </citation>
    <scope>NUCLEOTIDE SEQUENCE</scope>
</reference>
<sequence length="279" mass="31880">MKTVNSCCLCLKLAVCALLSLAVCVSTQILRFVLEFVQNFLRFVHKIFLAVCANFLRFVHNTNLVVCVTDLAVCAFLLILAVCANFLPFVHNINLAVCVTDLAVCITTLAGETLSSQSVKESSLVYETSDVHAIQNKMPKAKERCMSYFRSLHSHLQVLSNEDLKGTRTEHGFKRAFISLFGQDVETFTSMMFLYVDQLEKQLEKDEFPKDDSMDAFWALNRHCQQFIYSQFSLDYDNQMTNKSLSEYTRIKAKDFRDTLLKQMSSVKKSIAERARHQT</sequence>
<protein>
    <submittedName>
        <fullName evidence="2">Uncharacterized protein</fullName>
    </submittedName>
</protein>
<dbReference type="EMBL" id="BQNB010014890">
    <property type="protein sequence ID" value="GJT33579.1"/>
    <property type="molecule type" value="Genomic_DNA"/>
</dbReference>